<evidence type="ECO:0000256" key="1">
    <source>
        <dbReference type="SAM" id="SignalP"/>
    </source>
</evidence>
<gene>
    <name evidence="2" type="ORF">NDR86_33040</name>
</gene>
<dbReference type="RefSeq" id="WP_251917821.1">
    <property type="nucleotide sequence ID" value="NZ_JAMRXG010000021.1"/>
</dbReference>
<name>A0A9X2EDH8_9NOCA</name>
<feature type="chain" id="PRO_5040947978" evidence="1">
    <location>
        <begin position="23"/>
        <end position="175"/>
    </location>
</feature>
<feature type="signal peptide" evidence="1">
    <location>
        <begin position="1"/>
        <end position="22"/>
    </location>
</feature>
<reference evidence="2" key="1">
    <citation type="submission" date="2022-06" db="EMBL/GenBank/DDBJ databases">
        <title>Novel species in genus nocardia.</title>
        <authorList>
            <person name="Li F."/>
        </authorList>
    </citation>
    <scope>NUCLEOTIDE SEQUENCE</scope>
    <source>
        <strain evidence="2">CDC141</strain>
    </source>
</reference>
<proteinExistence type="predicted"/>
<accession>A0A9X2EDH8</accession>
<organism evidence="2 3">
    <name type="scientific">Nocardia pulmonis</name>
    <dbReference type="NCBI Taxonomy" id="2951408"/>
    <lineage>
        <taxon>Bacteria</taxon>
        <taxon>Bacillati</taxon>
        <taxon>Actinomycetota</taxon>
        <taxon>Actinomycetes</taxon>
        <taxon>Mycobacteriales</taxon>
        <taxon>Nocardiaceae</taxon>
        <taxon>Nocardia</taxon>
    </lineage>
</organism>
<dbReference type="EMBL" id="JAMRXG010000021">
    <property type="protein sequence ID" value="MCM6778325.1"/>
    <property type="molecule type" value="Genomic_DNA"/>
</dbReference>
<sequence>MRIFGKVAVAGSVWALAMSLSAGPGAATIGPIGSCGSGEFRWTAVEEGIGLSPRYLTFTSVGALRDCVGTVPAITGGTFTGVHTAWSDCMRPADGPITVTIVWSDGQTSVLSGPWPVAMSQPTVGVLAVTEGLGRGERVRIVAHYDIATVDNVVGCLGAGVRTGTGRVLEAASSG</sequence>
<evidence type="ECO:0000313" key="3">
    <source>
        <dbReference type="Proteomes" id="UP001139157"/>
    </source>
</evidence>
<evidence type="ECO:0000313" key="2">
    <source>
        <dbReference type="EMBL" id="MCM6778325.1"/>
    </source>
</evidence>
<protein>
    <submittedName>
        <fullName evidence="2">Uncharacterized protein</fullName>
    </submittedName>
</protein>
<keyword evidence="3" id="KW-1185">Reference proteome</keyword>
<comment type="caution">
    <text evidence="2">The sequence shown here is derived from an EMBL/GenBank/DDBJ whole genome shotgun (WGS) entry which is preliminary data.</text>
</comment>
<dbReference type="AlphaFoldDB" id="A0A9X2EDH8"/>
<dbReference type="Proteomes" id="UP001139157">
    <property type="component" value="Unassembled WGS sequence"/>
</dbReference>
<keyword evidence="1" id="KW-0732">Signal</keyword>